<gene>
    <name evidence="2" type="ORF">Q31b_58820</name>
</gene>
<accession>A0A5C6D6Q3</accession>
<proteinExistence type="predicted"/>
<organism evidence="2 3">
    <name type="scientific">Novipirellula aureliae</name>
    <dbReference type="NCBI Taxonomy" id="2527966"/>
    <lineage>
        <taxon>Bacteria</taxon>
        <taxon>Pseudomonadati</taxon>
        <taxon>Planctomycetota</taxon>
        <taxon>Planctomycetia</taxon>
        <taxon>Pirellulales</taxon>
        <taxon>Pirellulaceae</taxon>
        <taxon>Novipirellula</taxon>
    </lineage>
</organism>
<protein>
    <submittedName>
        <fullName evidence="2">Uncharacterized protein</fullName>
    </submittedName>
</protein>
<feature type="region of interest" description="Disordered" evidence="1">
    <location>
        <begin position="1"/>
        <end position="21"/>
    </location>
</feature>
<keyword evidence="3" id="KW-1185">Reference proteome</keyword>
<evidence type="ECO:0000256" key="1">
    <source>
        <dbReference type="SAM" id="MobiDB-lite"/>
    </source>
</evidence>
<dbReference type="Proteomes" id="UP000315471">
    <property type="component" value="Unassembled WGS sequence"/>
</dbReference>
<sequence length="64" mass="7060">MTTRITVGVSRKHGQPNFGSQGADCHIDFEIGGDPLAEPDGQLIGRIREAFHLCRQEVERELAV</sequence>
<dbReference type="EMBL" id="SJPY01000033">
    <property type="protein sequence ID" value="TWU31504.1"/>
    <property type="molecule type" value="Genomic_DNA"/>
</dbReference>
<comment type="caution">
    <text evidence="2">The sequence shown here is derived from an EMBL/GenBank/DDBJ whole genome shotgun (WGS) entry which is preliminary data.</text>
</comment>
<name>A0A5C6D6Q3_9BACT</name>
<reference evidence="2 3" key="1">
    <citation type="submission" date="2019-02" db="EMBL/GenBank/DDBJ databases">
        <title>Deep-cultivation of Planctomycetes and their phenomic and genomic characterization uncovers novel biology.</title>
        <authorList>
            <person name="Wiegand S."/>
            <person name="Jogler M."/>
            <person name="Boedeker C."/>
            <person name="Pinto D."/>
            <person name="Vollmers J."/>
            <person name="Rivas-Marin E."/>
            <person name="Kohn T."/>
            <person name="Peeters S.H."/>
            <person name="Heuer A."/>
            <person name="Rast P."/>
            <person name="Oberbeckmann S."/>
            <person name="Bunk B."/>
            <person name="Jeske O."/>
            <person name="Meyerdierks A."/>
            <person name="Storesund J.E."/>
            <person name="Kallscheuer N."/>
            <person name="Luecker S."/>
            <person name="Lage O.M."/>
            <person name="Pohl T."/>
            <person name="Merkel B.J."/>
            <person name="Hornburger P."/>
            <person name="Mueller R.-W."/>
            <person name="Bruemmer F."/>
            <person name="Labrenz M."/>
            <person name="Spormann A.M."/>
            <person name="Op Den Camp H."/>
            <person name="Overmann J."/>
            <person name="Amann R."/>
            <person name="Jetten M.S.M."/>
            <person name="Mascher T."/>
            <person name="Medema M.H."/>
            <person name="Devos D.P."/>
            <person name="Kaster A.-K."/>
            <person name="Ovreas L."/>
            <person name="Rohde M."/>
            <person name="Galperin M.Y."/>
            <person name="Jogler C."/>
        </authorList>
    </citation>
    <scope>NUCLEOTIDE SEQUENCE [LARGE SCALE GENOMIC DNA]</scope>
    <source>
        <strain evidence="2 3">Q31b</strain>
    </source>
</reference>
<evidence type="ECO:0000313" key="3">
    <source>
        <dbReference type="Proteomes" id="UP000315471"/>
    </source>
</evidence>
<dbReference type="AlphaFoldDB" id="A0A5C6D6Q3"/>
<evidence type="ECO:0000313" key="2">
    <source>
        <dbReference type="EMBL" id="TWU31504.1"/>
    </source>
</evidence>
<dbReference type="RefSeq" id="WP_231617910.1">
    <property type="nucleotide sequence ID" value="NZ_SJPY01000033.1"/>
</dbReference>